<reference evidence="2" key="1">
    <citation type="journal article" date="2021" name="BMC Genomics">
        <title>Chromosome-level genome assembly and manually-curated proteome of model necrotroph Parastagonospora nodorum Sn15 reveals a genome-wide trove of candidate effector homologs, and redundancy of virulence-related functions within an accessory chromosome.</title>
        <authorList>
            <person name="Bertazzoni S."/>
            <person name="Jones D.A.B."/>
            <person name="Phan H.T."/>
            <person name="Tan K.-C."/>
            <person name="Hane J.K."/>
        </authorList>
    </citation>
    <scope>NUCLEOTIDE SEQUENCE [LARGE SCALE GENOMIC DNA]</scope>
    <source>
        <strain evidence="2">SN15 / ATCC MYA-4574 / FGSC 10173)</strain>
    </source>
</reference>
<keyword evidence="2" id="KW-1185">Reference proteome</keyword>
<protein>
    <submittedName>
        <fullName evidence="1">Uncharacterized protein</fullName>
    </submittedName>
</protein>
<organism evidence="1 2">
    <name type="scientific">Phaeosphaeria nodorum (strain SN15 / ATCC MYA-4574 / FGSC 10173)</name>
    <name type="common">Glume blotch fungus</name>
    <name type="synonym">Parastagonospora nodorum</name>
    <dbReference type="NCBI Taxonomy" id="321614"/>
    <lineage>
        <taxon>Eukaryota</taxon>
        <taxon>Fungi</taxon>
        <taxon>Dikarya</taxon>
        <taxon>Ascomycota</taxon>
        <taxon>Pezizomycotina</taxon>
        <taxon>Dothideomycetes</taxon>
        <taxon>Pleosporomycetidae</taxon>
        <taxon>Pleosporales</taxon>
        <taxon>Pleosporineae</taxon>
        <taxon>Phaeosphaeriaceae</taxon>
        <taxon>Parastagonospora</taxon>
    </lineage>
</organism>
<proteinExistence type="predicted"/>
<accession>A0A7U2F272</accession>
<dbReference type="VEuPathDB" id="FungiDB:JI435_408570"/>
<dbReference type="EMBL" id="CP069028">
    <property type="protein sequence ID" value="QRC96273.1"/>
    <property type="molecule type" value="Genomic_DNA"/>
</dbReference>
<name>A0A7U2F272_PHANO</name>
<sequence length="77" mass="8462">MTFPSTSDSHASNSAHSSGAQQAIFGHVLYIICFYTPMPLSLSPSFSLSPTLRKTTPCYMRIVGIIRQTKNCICYAN</sequence>
<gene>
    <name evidence="1" type="ORF">JI435_408570</name>
</gene>
<evidence type="ECO:0000313" key="1">
    <source>
        <dbReference type="EMBL" id="QRC96273.1"/>
    </source>
</evidence>
<dbReference type="AlphaFoldDB" id="A0A7U2F272"/>
<evidence type="ECO:0000313" key="2">
    <source>
        <dbReference type="Proteomes" id="UP000663193"/>
    </source>
</evidence>
<dbReference type="Proteomes" id="UP000663193">
    <property type="component" value="Chromosome 6"/>
</dbReference>